<dbReference type="Gene3D" id="3.40.720.10">
    <property type="entry name" value="Alkaline Phosphatase, subunit A"/>
    <property type="match status" value="1"/>
</dbReference>
<dbReference type="EMBL" id="CAKLDI010000001">
    <property type="protein sequence ID" value="CAH0533252.1"/>
    <property type="molecule type" value="Genomic_DNA"/>
</dbReference>
<evidence type="ECO:0000256" key="6">
    <source>
        <dbReference type="ARBA" id="ARBA00022989"/>
    </source>
</evidence>
<reference evidence="11" key="1">
    <citation type="submission" date="2021-11" db="EMBL/GenBank/DDBJ databases">
        <authorList>
            <person name="Rodrigo-Torres L."/>
            <person name="Arahal R. D."/>
            <person name="Lucena T."/>
        </authorList>
    </citation>
    <scope>NUCLEOTIDE SEQUENCE</scope>
    <source>
        <strain evidence="11">CECT 7929</strain>
    </source>
</reference>
<keyword evidence="4 11" id="KW-0808">Transferase</keyword>
<evidence type="ECO:0000313" key="12">
    <source>
        <dbReference type="Proteomes" id="UP000838672"/>
    </source>
</evidence>
<evidence type="ECO:0000256" key="2">
    <source>
        <dbReference type="ARBA" id="ARBA00022475"/>
    </source>
</evidence>
<dbReference type="SUPFAM" id="SSF53649">
    <property type="entry name" value="Alkaline phosphatase-like"/>
    <property type="match status" value="1"/>
</dbReference>
<dbReference type="PANTHER" id="PTHR30443:SF0">
    <property type="entry name" value="PHOSPHOETHANOLAMINE TRANSFERASE EPTA"/>
    <property type="match status" value="1"/>
</dbReference>
<dbReference type="Proteomes" id="UP000838672">
    <property type="component" value="Unassembled WGS sequence"/>
</dbReference>
<dbReference type="InterPro" id="IPR000917">
    <property type="entry name" value="Sulfatase_N"/>
</dbReference>
<keyword evidence="2" id="KW-1003">Cell membrane</keyword>
<evidence type="ECO:0000256" key="1">
    <source>
        <dbReference type="ARBA" id="ARBA00004429"/>
    </source>
</evidence>
<dbReference type="GO" id="GO:0016740">
    <property type="term" value="F:transferase activity"/>
    <property type="evidence" value="ECO:0007669"/>
    <property type="project" value="UniProtKB-KW"/>
</dbReference>
<protein>
    <submittedName>
        <fullName evidence="11">Phosphoethanolamine transferase EptA</fullName>
        <ecNumber evidence="11">2.7.-.-</ecNumber>
    </submittedName>
</protein>
<accession>A0ABN8DRH4</accession>
<organism evidence="11 12">
    <name type="scientific">Vibrio stylophorae</name>
    <dbReference type="NCBI Taxonomy" id="659351"/>
    <lineage>
        <taxon>Bacteria</taxon>
        <taxon>Pseudomonadati</taxon>
        <taxon>Pseudomonadota</taxon>
        <taxon>Gammaproteobacteria</taxon>
        <taxon>Vibrionales</taxon>
        <taxon>Vibrionaceae</taxon>
        <taxon>Vibrio</taxon>
    </lineage>
</organism>
<keyword evidence="7 8" id="KW-0472">Membrane</keyword>
<evidence type="ECO:0000256" key="4">
    <source>
        <dbReference type="ARBA" id="ARBA00022679"/>
    </source>
</evidence>
<comment type="caution">
    <text evidence="11">The sequence shown here is derived from an EMBL/GenBank/DDBJ whole genome shotgun (WGS) entry which is preliminary data.</text>
</comment>
<evidence type="ECO:0000256" key="7">
    <source>
        <dbReference type="ARBA" id="ARBA00023136"/>
    </source>
</evidence>
<keyword evidence="6 8" id="KW-1133">Transmembrane helix</keyword>
<feature type="domain" description="Sulfatase N-terminal" evidence="9">
    <location>
        <begin position="240"/>
        <end position="534"/>
    </location>
</feature>
<dbReference type="InterPro" id="IPR017850">
    <property type="entry name" value="Alkaline_phosphatase_core_sf"/>
</dbReference>
<feature type="transmembrane region" description="Helical" evidence="8">
    <location>
        <begin position="44"/>
        <end position="64"/>
    </location>
</feature>
<dbReference type="InterPro" id="IPR040423">
    <property type="entry name" value="PEA_transferase"/>
</dbReference>
<dbReference type="EC" id="2.7.-.-" evidence="11"/>
<dbReference type="Pfam" id="PF00884">
    <property type="entry name" value="Sulfatase"/>
    <property type="match status" value="1"/>
</dbReference>
<dbReference type="RefSeq" id="WP_237465583.1">
    <property type="nucleotide sequence ID" value="NZ_CAKLDI010000001.1"/>
</dbReference>
<gene>
    <name evidence="11" type="primary">eptA</name>
    <name evidence="11" type="ORF">VST7929_01116</name>
</gene>
<evidence type="ECO:0000256" key="8">
    <source>
        <dbReference type="SAM" id="Phobius"/>
    </source>
</evidence>
<feature type="domain" description="Phosphoethanolamine transferase N-terminal" evidence="10">
    <location>
        <begin position="57"/>
        <end position="207"/>
    </location>
</feature>
<dbReference type="InterPro" id="IPR058130">
    <property type="entry name" value="PEA_transf_C"/>
</dbReference>
<keyword evidence="3" id="KW-0997">Cell inner membrane</keyword>
<dbReference type="InterPro" id="IPR012549">
    <property type="entry name" value="EptA-like_N"/>
</dbReference>
<feature type="transmembrane region" description="Helical" evidence="8">
    <location>
        <begin position="12"/>
        <end position="32"/>
    </location>
</feature>
<dbReference type="NCBIfam" id="NF028537">
    <property type="entry name" value="P_eth_NH2_trans"/>
    <property type="match status" value="1"/>
</dbReference>
<evidence type="ECO:0000256" key="5">
    <source>
        <dbReference type="ARBA" id="ARBA00022692"/>
    </source>
</evidence>
<sequence length="553" mass="62508">MLSKRLKPQPLWRITLILACYFALALNLPIYAKLHQIFTELESVKIGFIISIPLFFILAMNFIFSLLNWPYVGKAFFSILIVISSVISYAGYNYGTIVDQDMLVNILETNSHEAGSYFSLTALFWVLGLGVLPAVILLLTPVRPAPSIFRLLLSKVISMVVSLLLVVVIAGFYYQDYASVGRNQPYLKKMIIPTHFVYSAVKLIDKRYLSTPLTYKTIGEDAKQNPAYFHDKGNGKPTLLIFLLGETARAQNYQYNGYERDTNAFTQKYNPVVFNHVSSCGTATAVSVPCMFSILQHSNFDRERADMQDNALDILKRAGVSVLWKDNDGGDKHVAHNVAKLDEHQLAKLDVSSHPLCNGETCYDEIMLADLDSQIAQMKGNRVMVMHLIGSHGPTYFQRYPKAMAHYQPDCARADIENCSNEQIRNAYDNTIRYTDYVMANLIEKLISLEDRYNTALIYISDHGESIGEHGVYLHGTPYAIAPEQQTKVPLLMWMSPGFAQSKQIDLNCLRKMGKENEYSQDNIFHSLLGAMDIQTKVYEAQLDLFSNCRPSK</sequence>
<evidence type="ECO:0000259" key="9">
    <source>
        <dbReference type="Pfam" id="PF00884"/>
    </source>
</evidence>
<evidence type="ECO:0000256" key="3">
    <source>
        <dbReference type="ARBA" id="ARBA00022519"/>
    </source>
</evidence>
<dbReference type="Pfam" id="PF08019">
    <property type="entry name" value="EptA_B_N"/>
    <property type="match status" value="1"/>
</dbReference>
<dbReference type="PANTHER" id="PTHR30443">
    <property type="entry name" value="INNER MEMBRANE PROTEIN"/>
    <property type="match status" value="1"/>
</dbReference>
<evidence type="ECO:0000259" key="10">
    <source>
        <dbReference type="Pfam" id="PF08019"/>
    </source>
</evidence>
<dbReference type="CDD" id="cd16017">
    <property type="entry name" value="LptA"/>
    <property type="match status" value="1"/>
</dbReference>
<feature type="transmembrane region" description="Helical" evidence="8">
    <location>
        <begin position="117"/>
        <end position="140"/>
    </location>
</feature>
<evidence type="ECO:0000313" key="11">
    <source>
        <dbReference type="EMBL" id="CAH0533252.1"/>
    </source>
</evidence>
<feature type="transmembrane region" description="Helical" evidence="8">
    <location>
        <begin position="76"/>
        <end position="97"/>
    </location>
</feature>
<name>A0ABN8DRH4_9VIBR</name>
<feature type="transmembrane region" description="Helical" evidence="8">
    <location>
        <begin position="152"/>
        <end position="174"/>
    </location>
</feature>
<keyword evidence="5 8" id="KW-0812">Transmembrane</keyword>
<keyword evidence="12" id="KW-1185">Reference proteome</keyword>
<comment type="subcellular location">
    <subcellularLocation>
        <location evidence="1">Cell inner membrane</location>
        <topology evidence="1">Multi-pass membrane protein</topology>
    </subcellularLocation>
</comment>
<proteinExistence type="predicted"/>